<dbReference type="Proteomes" id="UP000634672">
    <property type="component" value="Unassembled WGS sequence"/>
</dbReference>
<name>A0ABR7H7M8_9FIRM</name>
<keyword evidence="2" id="KW-1185">Reference proteome</keyword>
<proteinExistence type="predicted"/>
<evidence type="ECO:0008006" key="3">
    <source>
        <dbReference type="Google" id="ProtNLM"/>
    </source>
</evidence>
<accession>A0ABR7H7M8</accession>
<evidence type="ECO:0000313" key="1">
    <source>
        <dbReference type="EMBL" id="MBC5709148.1"/>
    </source>
</evidence>
<organism evidence="1 2">
    <name type="scientific">Hungatella hominis</name>
    <dbReference type="NCBI Taxonomy" id="2763050"/>
    <lineage>
        <taxon>Bacteria</taxon>
        <taxon>Bacillati</taxon>
        <taxon>Bacillota</taxon>
        <taxon>Clostridia</taxon>
        <taxon>Lachnospirales</taxon>
        <taxon>Lachnospiraceae</taxon>
        <taxon>Hungatella</taxon>
    </lineage>
</organism>
<gene>
    <name evidence="1" type="ORF">H8S75_14415</name>
</gene>
<sequence>MVNGKVYSWEDVTINVQGLEDIAVTEISYDFEQEAELIYRSGGAPCGYGTGNKKNTVKLVMGREDYNRVLAWCKKRGKKLSRLPLEKITVSYANEDQDTVTDVLSKVILNKHSFSAKQGDKETTVSLDGFACRGGKLNGVSF</sequence>
<evidence type="ECO:0000313" key="2">
    <source>
        <dbReference type="Proteomes" id="UP000634672"/>
    </source>
</evidence>
<protein>
    <recommendedName>
        <fullName evidence="3">Terminase</fullName>
    </recommendedName>
</protein>
<comment type="caution">
    <text evidence="1">The sequence shown here is derived from an EMBL/GenBank/DDBJ whole genome shotgun (WGS) entry which is preliminary data.</text>
</comment>
<dbReference type="RefSeq" id="WP_187022229.1">
    <property type="nucleotide sequence ID" value="NZ_JACOPB010000006.1"/>
</dbReference>
<dbReference type="EMBL" id="JACOPB010000006">
    <property type="protein sequence ID" value="MBC5709148.1"/>
    <property type="molecule type" value="Genomic_DNA"/>
</dbReference>
<reference evidence="1 2" key="1">
    <citation type="submission" date="2020-08" db="EMBL/GenBank/DDBJ databases">
        <title>Genome public.</title>
        <authorList>
            <person name="Liu C."/>
            <person name="Sun Q."/>
        </authorList>
    </citation>
    <scope>NUCLEOTIDE SEQUENCE [LARGE SCALE GENOMIC DNA]</scope>
    <source>
        <strain evidence="1 2">NSJ-66</strain>
    </source>
</reference>